<evidence type="ECO:0000256" key="1">
    <source>
        <dbReference type="SAM" id="MobiDB-lite"/>
    </source>
</evidence>
<name>A0A2A4FJ06_9BURK</name>
<comment type="caution">
    <text evidence="2">The sequence shown here is derived from an EMBL/GenBank/DDBJ whole genome shotgun (WGS) entry which is preliminary data.</text>
</comment>
<reference evidence="2 3" key="1">
    <citation type="submission" date="2017-01" db="EMBL/GenBank/DDBJ databases">
        <title>Whole-Genome Shotgun Sequencing of Two beta-Proteobacterial Species in Search of the Bulgecin Biosynthetic Cluster.</title>
        <authorList>
            <person name="Horsman M.E."/>
            <person name="Marous D.R."/>
            <person name="Li R."/>
            <person name="Oliver R.A."/>
            <person name="Byun B."/>
            <person name="Emrich S.J."/>
            <person name="Boggess B."/>
            <person name="Townsend C.A."/>
            <person name="Mobashery S."/>
        </authorList>
    </citation>
    <scope>NUCLEOTIDE SEQUENCE [LARGE SCALE GENOMIC DNA]</scope>
    <source>
        <strain evidence="2 3">ATCC 31433</strain>
    </source>
</reference>
<dbReference type="EMBL" id="MTZU01000028">
    <property type="protein sequence ID" value="PCE32396.1"/>
    <property type="molecule type" value="Genomic_DNA"/>
</dbReference>
<feature type="region of interest" description="Disordered" evidence="1">
    <location>
        <begin position="1"/>
        <end position="74"/>
    </location>
</feature>
<accession>A0A2A4FJ06</accession>
<evidence type="ECO:0000313" key="3">
    <source>
        <dbReference type="Proteomes" id="UP000217994"/>
    </source>
</evidence>
<dbReference type="GeneID" id="69006345"/>
<protein>
    <submittedName>
        <fullName evidence="2">Uncharacterized protein</fullName>
    </submittedName>
</protein>
<feature type="compositionally biased region" description="Polar residues" evidence="1">
    <location>
        <begin position="49"/>
        <end position="58"/>
    </location>
</feature>
<dbReference type="Proteomes" id="UP000217994">
    <property type="component" value="Unassembled WGS sequence"/>
</dbReference>
<dbReference type="AlphaFoldDB" id="A0A2A4FJ06"/>
<gene>
    <name evidence="2" type="ORF">BZL54_11085</name>
</gene>
<proteinExistence type="predicted"/>
<sequence length="196" mass="20292">MGQTDHAQPSGGTGAGALKRRPAIHVKLPGLKSSGKPMQAARMARKNGIAQSGATTSRPEAPKTDASQPHAQVQANAHEADLIDLSDPPPTTKPAAAQPSLLEATPAELHAVHTPVLQPTVLHSAAPPAPQGAQPPAHTLAAAGMPSLQDIHHTTDQTIAMQHALGQANQRLAIAEMLNSFMQKVIEMIKKAASPP</sequence>
<dbReference type="RefSeq" id="WP_321970416.1">
    <property type="nucleotide sequence ID" value="NZ_CP020738.1"/>
</dbReference>
<organism evidence="2 3">
    <name type="scientific">Burkholderia ubonensis subsp. mesacidophila</name>
    <dbReference type="NCBI Taxonomy" id="265293"/>
    <lineage>
        <taxon>Bacteria</taxon>
        <taxon>Pseudomonadati</taxon>
        <taxon>Pseudomonadota</taxon>
        <taxon>Betaproteobacteria</taxon>
        <taxon>Burkholderiales</taxon>
        <taxon>Burkholderiaceae</taxon>
        <taxon>Burkholderia</taxon>
        <taxon>Burkholderia cepacia complex</taxon>
    </lineage>
</organism>
<evidence type="ECO:0000313" key="2">
    <source>
        <dbReference type="EMBL" id="PCE32396.1"/>
    </source>
</evidence>
<feature type="compositionally biased region" description="Polar residues" evidence="1">
    <location>
        <begin position="65"/>
        <end position="74"/>
    </location>
</feature>